<dbReference type="AlphaFoldDB" id="A0A183T8U0"/>
<reference evidence="4" key="1">
    <citation type="submission" date="2016-06" db="UniProtKB">
        <authorList>
            <consortium name="WormBaseParasite"/>
        </authorList>
    </citation>
    <scope>IDENTIFICATION</scope>
</reference>
<dbReference type="Proteomes" id="UP000275846">
    <property type="component" value="Unassembled WGS sequence"/>
</dbReference>
<name>A0A183T8U0_SCHSO</name>
<keyword evidence="3" id="KW-1185">Reference proteome</keyword>
<protein>
    <submittedName>
        <fullName evidence="4">Methyltransf_FA domain-containing protein</fullName>
    </submittedName>
</protein>
<gene>
    <name evidence="2" type="ORF">SSLN_LOCUS12888</name>
</gene>
<accession>A0A183T8U0</accession>
<dbReference type="OrthoDB" id="10553462at2759"/>
<reference evidence="2 3" key="2">
    <citation type="submission" date="2018-11" db="EMBL/GenBank/DDBJ databases">
        <authorList>
            <consortium name="Pathogen Informatics"/>
        </authorList>
    </citation>
    <scope>NUCLEOTIDE SEQUENCE [LARGE SCALE GENOMIC DNA]</scope>
    <source>
        <strain evidence="2 3">NST_G2</strain>
    </source>
</reference>
<evidence type="ECO:0000256" key="1">
    <source>
        <dbReference type="SAM" id="SignalP"/>
    </source>
</evidence>
<evidence type="ECO:0000313" key="4">
    <source>
        <dbReference type="WBParaSite" id="SSLN_0001338601-mRNA-1"/>
    </source>
</evidence>
<organism evidence="4">
    <name type="scientific">Schistocephalus solidus</name>
    <name type="common">Tapeworm</name>
    <dbReference type="NCBI Taxonomy" id="70667"/>
    <lineage>
        <taxon>Eukaryota</taxon>
        <taxon>Metazoa</taxon>
        <taxon>Spiralia</taxon>
        <taxon>Lophotrochozoa</taxon>
        <taxon>Platyhelminthes</taxon>
        <taxon>Cestoda</taxon>
        <taxon>Eucestoda</taxon>
        <taxon>Diphyllobothriidea</taxon>
        <taxon>Diphyllobothriidae</taxon>
        <taxon>Schistocephalus</taxon>
    </lineage>
</organism>
<dbReference type="WBParaSite" id="SSLN_0001338601-mRNA-1">
    <property type="protein sequence ID" value="SSLN_0001338601-mRNA-1"/>
    <property type="gene ID" value="SSLN_0001338601"/>
</dbReference>
<keyword evidence="1" id="KW-0732">Signal</keyword>
<sequence length="295" mass="33820">MLLVLLLSALTSGVFGATHQSQWCNDKKNPCQISYAPFDRYLDHVLTSGTCTFVDDKNVKIEVHKKTVEVRKMRPGAYLCVGQNKQRRLFVFGTPPDTISIVFDPMLPSVHFARGTYTALLSLKVPRDDKFFHDWLASVRKPQSKSRILLNGQPVNVQTGHEGFVRIIPPYDHQFMELQNQNATMKLNEGFPGTKGVYVTSLTHEERFRFTLTKGFKEDDSKWCVDGRYVCNVAYAHLDKYLSHYQTTGYVSFYGRGPRFNVRKDSPTTHQMQGGIYRVFHAGVPKEHWLILYST</sequence>
<feature type="chain" id="PRO_5043141457" evidence="1">
    <location>
        <begin position="17"/>
        <end position="295"/>
    </location>
</feature>
<evidence type="ECO:0000313" key="2">
    <source>
        <dbReference type="EMBL" id="VDL99273.1"/>
    </source>
</evidence>
<feature type="signal peptide" evidence="1">
    <location>
        <begin position="1"/>
        <end position="16"/>
    </location>
</feature>
<dbReference type="EMBL" id="UYSU01037618">
    <property type="protein sequence ID" value="VDL99273.1"/>
    <property type="molecule type" value="Genomic_DNA"/>
</dbReference>
<evidence type="ECO:0000313" key="3">
    <source>
        <dbReference type="Proteomes" id="UP000275846"/>
    </source>
</evidence>
<proteinExistence type="predicted"/>